<evidence type="ECO:0000256" key="2">
    <source>
        <dbReference type="ARBA" id="ARBA00023125"/>
    </source>
</evidence>
<keyword evidence="1" id="KW-0805">Transcription regulation</keyword>
<dbReference type="InterPro" id="IPR009057">
    <property type="entry name" value="Homeodomain-like_sf"/>
</dbReference>
<gene>
    <name evidence="6" type="ORF">C5U62_20560</name>
</gene>
<evidence type="ECO:0000259" key="5">
    <source>
        <dbReference type="PROSITE" id="PS01124"/>
    </source>
</evidence>
<dbReference type="SUPFAM" id="SSF46689">
    <property type="entry name" value="Homeodomain-like"/>
    <property type="match status" value="1"/>
</dbReference>
<dbReference type="AlphaFoldDB" id="A0A2T6GFZ1"/>
<feature type="domain" description="HTH araC/xylS-type" evidence="5">
    <location>
        <begin position="164"/>
        <end position="265"/>
    </location>
</feature>
<dbReference type="InterPro" id="IPR050204">
    <property type="entry name" value="AraC_XylS_family_regulators"/>
</dbReference>
<dbReference type="GO" id="GO:0043565">
    <property type="term" value="F:sequence-specific DNA binding"/>
    <property type="evidence" value="ECO:0007669"/>
    <property type="project" value="InterPro"/>
</dbReference>
<dbReference type="GO" id="GO:0003700">
    <property type="term" value="F:DNA-binding transcription factor activity"/>
    <property type="evidence" value="ECO:0007669"/>
    <property type="project" value="InterPro"/>
</dbReference>
<dbReference type="SMART" id="SM00342">
    <property type="entry name" value="HTH_ARAC"/>
    <property type="match status" value="1"/>
</dbReference>
<organism evidence="6 7">
    <name type="scientific">Pseudomonas protegens</name>
    <dbReference type="NCBI Taxonomy" id="380021"/>
    <lineage>
        <taxon>Bacteria</taxon>
        <taxon>Pseudomonadati</taxon>
        <taxon>Pseudomonadota</taxon>
        <taxon>Gammaproteobacteria</taxon>
        <taxon>Pseudomonadales</taxon>
        <taxon>Pseudomonadaceae</taxon>
        <taxon>Pseudomonas</taxon>
    </lineage>
</organism>
<evidence type="ECO:0000313" key="6">
    <source>
        <dbReference type="EMBL" id="PUA43046.1"/>
    </source>
</evidence>
<dbReference type="InterPro" id="IPR018060">
    <property type="entry name" value="HTH_AraC"/>
</dbReference>
<comment type="caution">
    <text evidence="6">The sequence shown here is derived from an EMBL/GenBank/DDBJ whole genome shotgun (WGS) entry which is preliminary data.</text>
</comment>
<dbReference type="EMBL" id="PYJM01000005">
    <property type="protein sequence ID" value="PUA43046.1"/>
    <property type="molecule type" value="Genomic_DNA"/>
</dbReference>
<evidence type="ECO:0000256" key="1">
    <source>
        <dbReference type="ARBA" id="ARBA00023015"/>
    </source>
</evidence>
<dbReference type="Proteomes" id="UP000244178">
    <property type="component" value="Unassembled WGS sequence"/>
</dbReference>
<name>A0A2T6GFZ1_9PSED</name>
<protein>
    <recommendedName>
        <fullName evidence="5">HTH araC/xylS-type domain-containing protein</fullName>
    </recommendedName>
</protein>
<dbReference type="Pfam" id="PF12833">
    <property type="entry name" value="HTH_18"/>
    <property type="match status" value="1"/>
</dbReference>
<dbReference type="PANTHER" id="PTHR46796">
    <property type="entry name" value="HTH-TYPE TRANSCRIPTIONAL ACTIVATOR RHAS-RELATED"/>
    <property type="match status" value="1"/>
</dbReference>
<proteinExistence type="predicted"/>
<evidence type="ECO:0000256" key="3">
    <source>
        <dbReference type="ARBA" id="ARBA00023163"/>
    </source>
</evidence>
<evidence type="ECO:0000256" key="4">
    <source>
        <dbReference type="ARBA" id="ARBA00037345"/>
    </source>
</evidence>
<dbReference type="Gene3D" id="1.10.10.60">
    <property type="entry name" value="Homeodomain-like"/>
    <property type="match status" value="1"/>
</dbReference>
<dbReference type="PROSITE" id="PS01124">
    <property type="entry name" value="HTH_ARAC_FAMILY_2"/>
    <property type="match status" value="1"/>
</dbReference>
<sequence length="283" mass="31335">MPRQPLPVSHCVSGFDALRLRPWGARLYGFSETLPGTVQRLEIAQPQVKLVLGLASPYGLAANGREQRCQAFVVSRPAAPLIVEQSGVHSCIEVELPPWAAYRLFQGDGQVLASPWLDLPELWGPSVGLLVEALEETPCWTSRLQRVETFLVERLRNSHREVPERLRRAWEQLQRSAGGTSIRDLSQQAGCSGRHFASRFKAHLGQGPKACARHLRFARAQQLLEVRPVLELVQVALLCGYSDQSHFTREFQAFAGCSPGAYARGGWADIPGKPASLLEGREN</sequence>
<accession>A0A2T6GFZ1</accession>
<reference evidence="6 7" key="1">
    <citation type="submission" date="2018-03" db="EMBL/GenBank/DDBJ databases">
        <title>Draft genome sequence of the plant growth promoting rhizobacterium Pseudomonas protegens strain BNJ-SS-45 isolated from wheat (Triticum aestivum) rhizosphere.</title>
        <authorList>
            <person name="Bajpai A."/>
            <person name="Shende K."/>
            <person name="Meena N."/>
            <person name="Upadhyayula S.R."/>
            <person name="Suravajhala P."/>
            <person name="Medicherla K.M."/>
            <person name="Johri B.N."/>
        </authorList>
    </citation>
    <scope>NUCLEOTIDE SEQUENCE [LARGE SCALE GENOMIC DNA]</scope>
    <source>
        <strain evidence="6 7">BNJ-SS-45</strain>
    </source>
</reference>
<keyword evidence="3" id="KW-0804">Transcription</keyword>
<evidence type="ECO:0000313" key="7">
    <source>
        <dbReference type="Proteomes" id="UP000244178"/>
    </source>
</evidence>
<keyword evidence="2" id="KW-0238">DNA-binding</keyword>
<comment type="function">
    <text evidence="4">Regulatory protein of the TOL plasmid xyl operons. XylS activates the xylXYZLTEGFJQKIH operon required for the degradation of toluene, m-xylene and p-xylene.</text>
</comment>
<dbReference type="RefSeq" id="WP_108545426.1">
    <property type="nucleotide sequence ID" value="NZ_PYJM01000005.1"/>
</dbReference>